<sequence>MKSFTPGMAKRLTISLVALAALGGCAVVPYNDGYYAQPGYVTGPVYAGPVYAAPAPVYVTPSINLGFQYRSRGYYGPRYHGGYGHGYRGWR</sequence>
<keyword evidence="1" id="KW-0732">Signal</keyword>
<accession>A0ABW2IB49</accession>
<evidence type="ECO:0008006" key="4">
    <source>
        <dbReference type="Google" id="ProtNLM"/>
    </source>
</evidence>
<feature type="signal peptide" evidence="1">
    <location>
        <begin position="1"/>
        <end position="20"/>
    </location>
</feature>
<dbReference type="RefSeq" id="WP_382271551.1">
    <property type="nucleotide sequence ID" value="NZ_JBHTBU010000001.1"/>
</dbReference>
<dbReference type="PROSITE" id="PS51257">
    <property type="entry name" value="PROKAR_LIPOPROTEIN"/>
    <property type="match status" value="1"/>
</dbReference>
<dbReference type="EMBL" id="JBHTBU010000001">
    <property type="protein sequence ID" value="MFC7288189.1"/>
    <property type="molecule type" value="Genomic_DNA"/>
</dbReference>
<evidence type="ECO:0000256" key="1">
    <source>
        <dbReference type="SAM" id="SignalP"/>
    </source>
</evidence>
<evidence type="ECO:0000313" key="2">
    <source>
        <dbReference type="EMBL" id="MFC7288189.1"/>
    </source>
</evidence>
<reference evidence="3" key="1">
    <citation type="journal article" date="2019" name="Int. J. Syst. Evol. Microbiol.">
        <title>The Global Catalogue of Microorganisms (GCM) 10K type strain sequencing project: providing services to taxonomists for standard genome sequencing and annotation.</title>
        <authorList>
            <consortium name="The Broad Institute Genomics Platform"/>
            <consortium name="The Broad Institute Genome Sequencing Center for Infectious Disease"/>
            <person name="Wu L."/>
            <person name="Ma J."/>
        </authorList>
    </citation>
    <scope>NUCLEOTIDE SEQUENCE [LARGE SCALE GENOMIC DNA]</scope>
    <source>
        <strain evidence="3">KACC 12508</strain>
    </source>
</reference>
<keyword evidence="3" id="KW-1185">Reference proteome</keyword>
<name>A0ABW2IB49_9BURK</name>
<dbReference type="Proteomes" id="UP001596542">
    <property type="component" value="Unassembled WGS sequence"/>
</dbReference>
<protein>
    <recommendedName>
        <fullName evidence="4">PXPV repeat-containing protein</fullName>
    </recommendedName>
</protein>
<gene>
    <name evidence="2" type="ORF">ACFQPC_09105</name>
</gene>
<organism evidence="2 3">
    <name type="scientific">Herminiimonas glaciei</name>
    <dbReference type="NCBI Taxonomy" id="523788"/>
    <lineage>
        <taxon>Bacteria</taxon>
        <taxon>Pseudomonadati</taxon>
        <taxon>Pseudomonadota</taxon>
        <taxon>Betaproteobacteria</taxon>
        <taxon>Burkholderiales</taxon>
        <taxon>Oxalobacteraceae</taxon>
        <taxon>Herminiimonas</taxon>
    </lineage>
</organism>
<feature type="chain" id="PRO_5045732381" description="PXPV repeat-containing protein" evidence="1">
    <location>
        <begin position="21"/>
        <end position="91"/>
    </location>
</feature>
<proteinExistence type="predicted"/>
<comment type="caution">
    <text evidence="2">The sequence shown here is derived from an EMBL/GenBank/DDBJ whole genome shotgun (WGS) entry which is preliminary data.</text>
</comment>
<evidence type="ECO:0000313" key="3">
    <source>
        <dbReference type="Proteomes" id="UP001596542"/>
    </source>
</evidence>